<evidence type="ECO:0000313" key="2">
    <source>
        <dbReference type="Proteomes" id="UP000596661"/>
    </source>
</evidence>
<dbReference type="EnsemblPlants" id="novel_model_5482_5bd9a17a">
    <property type="protein sequence ID" value="cds.novel_model_5482_5bd9a17a"/>
    <property type="gene ID" value="novel_gene_2837_5bd9a17a"/>
</dbReference>
<dbReference type="AlphaFoldDB" id="A0A803R5Y4"/>
<reference evidence="1" key="1">
    <citation type="submission" date="2018-11" db="EMBL/GenBank/DDBJ databases">
        <authorList>
            <person name="Grassa J C."/>
        </authorList>
    </citation>
    <scope>NUCLEOTIDE SEQUENCE [LARGE SCALE GENOMIC DNA]</scope>
</reference>
<reference evidence="1" key="2">
    <citation type="submission" date="2021-03" db="UniProtKB">
        <authorList>
            <consortium name="EnsemblPlants"/>
        </authorList>
    </citation>
    <scope>IDENTIFICATION</scope>
</reference>
<dbReference type="Proteomes" id="UP000596661">
    <property type="component" value="Chromosome 5"/>
</dbReference>
<name>A0A803R5Y4_CANSA</name>
<organism evidence="1 2">
    <name type="scientific">Cannabis sativa</name>
    <name type="common">Hemp</name>
    <name type="synonym">Marijuana</name>
    <dbReference type="NCBI Taxonomy" id="3483"/>
    <lineage>
        <taxon>Eukaryota</taxon>
        <taxon>Viridiplantae</taxon>
        <taxon>Streptophyta</taxon>
        <taxon>Embryophyta</taxon>
        <taxon>Tracheophyta</taxon>
        <taxon>Spermatophyta</taxon>
        <taxon>Magnoliopsida</taxon>
        <taxon>eudicotyledons</taxon>
        <taxon>Gunneridae</taxon>
        <taxon>Pentapetalae</taxon>
        <taxon>rosids</taxon>
        <taxon>fabids</taxon>
        <taxon>Rosales</taxon>
        <taxon>Cannabaceae</taxon>
        <taxon>Cannabis</taxon>
    </lineage>
</organism>
<protein>
    <submittedName>
        <fullName evidence="1">Uncharacterized protein</fullName>
    </submittedName>
</protein>
<dbReference type="Gramene" id="novel_model_5482_5bd9a17a">
    <property type="protein sequence ID" value="cds.novel_model_5482_5bd9a17a"/>
    <property type="gene ID" value="novel_gene_2837_5bd9a17a"/>
</dbReference>
<dbReference type="EMBL" id="UZAU01000547">
    <property type="status" value="NOT_ANNOTATED_CDS"/>
    <property type="molecule type" value="Genomic_DNA"/>
</dbReference>
<sequence length="90" mass="10748">MPVPTRFLGLPQLRRQSPRVRRKHQSRSTLAKSLPLMMFSTLQSVTSRTTVADVLRRPTVFFSKPGGCYRTRRRSRTGWSFRPWKWVWRE</sequence>
<evidence type="ECO:0000313" key="1">
    <source>
        <dbReference type="EnsemblPlants" id="cds.novel_model_5482_5bd9a17a"/>
    </source>
</evidence>
<accession>A0A803R5Y4</accession>
<keyword evidence="2" id="KW-1185">Reference proteome</keyword>
<proteinExistence type="predicted"/>